<dbReference type="EMBL" id="VNHS01000001">
    <property type="protein sequence ID" value="TYP79308.1"/>
    <property type="molecule type" value="Genomic_DNA"/>
</dbReference>
<dbReference type="RefSeq" id="WP_246183150.1">
    <property type="nucleotide sequence ID" value="NZ_VNHS01000001.1"/>
</dbReference>
<sequence length="82" mass="9415">MRTSFTKLIEKIPLLHADQSDTDQKLTEAEQGKLWATYIGNTMSICVLSYMARHAKDREIKEIVNHALGLTRQFVTFTKDTD</sequence>
<dbReference type="Pfam" id="PF11553">
    <property type="entry name" value="DUF3231"/>
    <property type="match status" value="1"/>
</dbReference>
<gene>
    <name evidence="1" type="ORF">BCM02_101426</name>
</gene>
<dbReference type="AlphaFoldDB" id="A0A5S5CLN8"/>
<name>A0A5S5CLN8_9BACL</name>
<evidence type="ECO:0000313" key="1">
    <source>
        <dbReference type="EMBL" id="TYP79308.1"/>
    </source>
</evidence>
<organism evidence="1 2">
    <name type="scientific">Paenibacillus methanolicus</name>
    <dbReference type="NCBI Taxonomy" id="582686"/>
    <lineage>
        <taxon>Bacteria</taxon>
        <taxon>Bacillati</taxon>
        <taxon>Bacillota</taxon>
        <taxon>Bacilli</taxon>
        <taxon>Bacillales</taxon>
        <taxon>Paenibacillaceae</taxon>
        <taxon>Paenibacillus</taxon>
    </lineage>
</organism>
<dbReference type="InterPro" id="IPR021617">
    <property type="entry name" value="DUF3231"/>
</dbReference>
<keyword evidence="2" id="KW-1185">Reference proteome</keyword>
<protein>
    <submittedName>
        <fullName evidence="1">Uncharacterized protein DUF3231</fullName>
    </submittedName>
</protein>
<dbReference type="Gene3D" id="1.20.1260.10">
    <property type="match status" value="1"/>
</dbReference>
<dbReference type="InterPro" id="IPR012347">
    <property type="entry name" value="Ferritin-like"/>
</dbReference>
<comment type="caution">
    <text evidence="1">The sequence shown here is derived from an EMBL/GenBank/DDBJ whole genome shotgun (WGS) entry which is preliminary data.</text>
</comment>
<proteinExistence type="predicted"/>
<evidence type="ECO:0000313" key="2">
    <source>
        <dbReference type="Proteomes" id="UP000323257"/>
    </source>
</evidence>
<dbReference type="Proteomes" id="UP000323257">
    <property type="component" value="Unassembled WGS sequence"/>
</dbReference>
<reference evidence="1 2" key="1">
    <citation type="submission" date="2019-07" db="EMBL/GenBank/DDBJ databases">
        <title>Genomic Encyclopedia of Type Strains, Phase III (KMG-III): the genomes of soil and plant-associated and newly described type strains.</title>
        <authorList>
            <person name="Whitman W."/>
        </authorList>
    </citation>
    <scope>NUCLEOTIDE SEQUENCE [LARGE SCALE GENOMIC DNA]</scope>
    <source>
        <strain evidence="1 2">BL24</strain>
    </source>
</reference>
<accession>A0A5S5CLN8</accession>